<comment type="domain">
    <text evidence="5">Contains a C-terminal catalytic domain, and an N-terminal region which modulates catalytic activity.</text>
</comment>
<dbReference type="EMBL" id="OBEI01000001">
    <property type="protein sequence ID" value="SNZ03220.1"/>
    <property type="molecule type" value="Genomic_DNA"/>
</dbReference>
<evidence type="ECO:0000313" key="11">
    <source>
        <dbReference type="Proteomes" id="UP000219036"/>
    </source>
</evidence>
<dbReference type="PROSITE" id="PS50110">
    <property type="entry name" value="RESPONSE_REGULATORY"/>
    <property type="match status" value="1"/>
</dbReference>
<protein>
    <recommendedName>
        <fullName evidence="5">Protein-glutamate methylesterase/protein-glutamine glutaminase</fullName>
        <ecNumber evidence="5">3.1.1.61</ecNumber>
        <ecNumber evidence="5">3.5.1.44</ecNumber>
    </recommendedName>
</protein>
<dbReference type="SMART" id="SM00448">
    <property type="entry name" value="REC"/>
    <property type="match status" value="1"/>
</dbReference>
<dbReference type="GO" id="GO:0000156">
    <property type="term" value="F:phosphorelay response regulator activity"/>
    <property type="evidence" value="ECO:0007669"/>
    <property type="project" value="InterPro"/>
</dbReference>
<evidence type="ECO:0000256" key="7">
    <source>
        <dbReference type="PROSITE-ProRule" id="PRU00169"/>
    </source>
</evidence>
<evidence type="ECO:0000259" key="8">
    <source>
        <dbReference type="PROSITE" id="PS50110"/>
    </source>
</evidence>
<dbReference type="CDD" id="cd16432">
    <property type="entry name" value="CheB_Rec"/>
    <property type="match status" value="1"/>
</dbReference>
<dbReference type="PROSITE" id="PS50122">
    <property type="entry name" value="CHEB"/>
    <property type="match status" value="1"/>
</dbReference>
<feature type="domain" description="CheB-type methylesterase" evidence="9">
    <location>
        <begin position="148"/>
        <end position="335"/>
    </location>
</feature>
<dbReference type="Proteomes" id="UP000219036">
    <property type="component" value="Unassembled WGS sequence"/>
</dbReference>
<evidence type="ECO:0000256" key="5">
    <source>
        <dbReference type="HAMAP-Rule" id="MF_00099"/>
    </source>
</evidence>
<comment type="subcellular location">
    <subcellularLocation>
        <location evidence="5">Cytoplasm</location>
    </subcellularLocation>
</comment>
<comment type="PTM">
    <text evidence="5">Phosphorylated by CheA. Phosphorylation of the N-terminal regulatory domain activates the methylesterase activity.</text>
</comment>
<dbReference type="SUPFAM" id="SSF52738">
    <property type="entry name" value="Methylesterase CheB, C-terminal domain"/>
    <property type="match status" value="1"/>
</dbReference>
<proteinExistence type="inferred from homology"/>
<dbReference type="OrthoDB" id="9793421at2"/>
<gene>
    <name evidence="5" type="primary">cheB</name>
    <name evidence="10" type="ORF">SAMN06265182_0324</name>
</gene>
<evidence type="ECO:0000256" key="2">
    <source>
        <dbReference type="ARBA" id="ARBA00022500"/>
    </source>
</evidence>
<evidence type="ECO:0000256" key="3">
    <source>
        <dbReference type="ARBA" id="ARBA00022801"/>
    </source>
</evidence>
<sequence>MKKVLIVDDSSFVRKILSKIISQLGYTVDTAKDGEEAVKKILHNDYDLVTLDIEMPVKNGIEVLKEIMDVKPTRVVIISSYTTENADITFKALDMGAITYITKPGKLGVDLKKIEEDIKETVKEVSELPLSRLQTRTEIKEPSAKNYPSEKKYILIGASTGGPKHIEDILKALPENYPNPICIVQHMPKDFIPTFVKRLNSVSKLKVTEAKDGEPVDTGKVIIGKGGYHLNFEKKNGKVVCRLKSDNNNSLFVPSVDEMFKSALKAIEPEKIVGVLLTGIGSDGAEGLLELRKAGAITIAESEETAIVYGMPREAYNKGAVKKLLPFPQIIKEIIKIGADRDVQKAQSR</sequence>
<evidence type="ECO:0000313" key="10">
    <source>
        <dbReference type="EMBL" id="SNZ03220.1"/>
    </source>
</evidence>
<dbReference type="PIRSF" id="PIRSF000876">
    <property type="entry name" value="RR_chemtxs_CheB"/>
    <property type="match status" value="1"/>
</dbReference>
<dbReference type="AlphaFoldDB" id="A0A285N1B1"/>
<dbReference type="InterPro" id="IPR035909">
    <property type="entry name" value="CheB_C"/>
</dbReference>
<evidence type="ECO:0000256" key="6">
    <source>
        <dbReference type="PROSITE-ProRule" id="PRU00050"/>
    </source>
</evidence>
<name>A0A285N1B1_9AQUI</name>
<evidence type="ECO:0000256" key="1">
    <source>
        <dbReference type="ARBA" id="ARBA00022490"/>
    </source>
</evidence>
<dbReference type="InterPro" id="IPR001789">
    <property type="entry name" value="Sig_transdc_resp-reg_receiver"/>
</dbReference>
<comment type="similarity">
    <text evidence="5">Belongs to the CheB family.</text>
</comment>
<keyword evidence="2 5" id="KW-0145">Chemotaxis</keyword>
<dbReference type="GO" id="GO:0050568">
    <property type="term" value="F:protein-glutamine glutaminase activity"/>
    <property type="evidence" value="ECO:0007669"/>
    <property type="project" value="UniProtKB-UniRule"/>
</dbReference>
<dbReference type="InterPro" id="IPR008248">
    <property type="entry name" value="CheB-like"/>
</dbReference>
<dbReference type="GO" id="GO:0008984">
    <property type="term" value="F:protein-glutamate methylesterase activity"/>
    <property type="evidence" value="ECO:0007669"/>
    <property type="project" value="UniProtKB-UniRule"/>
</dbReference>
<dbReference type="Pfam" id="PF00072">
    <property type="entry name" value="Response_reg"/>
    <property type="match status" value="1"/>
</dbReference>
<feature type="active site" evidence="5 6">
    <location>
        <position position="283"/>
    </location>
</feature>
<dbReference type="InterPro" id="IPR011006">
    <property type="entry name" value="CheY-like_superfamily"/>
</dbReference>
<keyword evidence="5 7" id="KW-0597">Phosphoprotein</keyword>
<evidence type="ECO:0000256" key="4">
    <source>
        <dbReference type="ARBA" id="ARBA00048267"/>
    </source>
</evidence>
<dbReference type="PANTHER" id="PTHR42872">
    <property type="entry name" value="PROTEIN-GLUTAMATE METHYLESTERASE/PROTEIN-GLUTAMINE GLUTAMINASE"/>
    <property type="match status" value="1"/>
</dbReference>
<comment type="catalytic activity">
    <reaction evidence="5">
        <text>L-glutaminyl-[protein] + H2O = L-glutamyl-[protein] + NH4(+)</text>
        <dbReference type="Rhea" id="RHEA:16441"/>
        <dbReference type="Rhea" id="RHEA-COMP:10207"/>
        <dbReference type="Rhea" id="RHEA-COMP:10208"/>
        <dbReference type="ChEBI" id="CHEBI:15377"/>
        <dbReference type="ChEBI" id="CHEBI:28938"/>
        <dbReference type="ChEBI" id="CHEBI:29973"/>
        <dbReference type="ChEBI" id="CHEBI:30011"/>
        <dbReference type="EC" id="3.5.1.44"/>
    </reaction>
</comment>
<dbReference type="InterPro" id="IPR000673">
    <property type="entry name" value="Sig_transdc_resp-reg_Me-estase"/>
</dbReference>
<reference evidence="11" key="1">
    <citation type="submission" date="2017-09" db="EMBL/GenBank/DDBJ databases">
        <authorList>
            <person name="Varghese N."/>
            <person name="Submissions S."/>
        </authorList>
    </citation>
    <scope>NUCLEOTIDE SEQUENCE [LARGE SCALE GENOMIC DNA]</scope>
    <source>
        <strain evidence="11">DSM 15103</strain>
    </source>
</reference>
<dbReference type="GO" id="GO:0006935">
    <property type="term" value="P:chemotaxis"/>
    <property type="evidence" value="ECO:0007669"/>
    <property type="project" value="UniProtKB-UniRule"/>
</dbReference>
<dbReference type="PANTHER" id="PTHR42872:SF6">
    <property type="entry name" value="PROTEIN-GLUTAMATE METHYLESTERASE_PROTEIN-GLUTAMINE GLUTAMINASE"/>
    <property type="match status" value="1"/>
</dbReference>
<dbReference type="Gene3D" id="3.40.50.2300">
    <property type="match status" value="1"/>
</dbReference>
<dbReference type="CDD" id="cd17541">
    <property type="entry name" value="REC_CheB-like"/>
    <property type="match status" value="1"/>
</dbReference>
<dbReference type="EC" id="3.1.1.61" evidence="5"/>
<dbReference type="NCBIfam" id="NF001965">
    <property type="entry name" value="PRK00742.1"/>
    <property type="match status" value="1"/>
</dbReference>
<dbReference type="Gene3D" id="3.40.50.180">
    <property type="entry name" value="Methylesterase CheB, C-terminal domain"/>
    <property type="match status" value="1"/>
</dbReference>
<accession>A0A285N1B1</accession>
<feature type="active site" evidence="5 6">
    <location>
        <position position="186"/>
    </location>
</feature>
<dbReference type="SUPFAM" id="SSF52172">
    <property type="entry name" value="CheY-like"/>
    <property type="match status" value="1"/>
</dbReference>
<feature type="domain" description="Response regulatory" evidence="8">
    <location>
        <begin position="3"/>
        <end position="118"/>
    </location>
</feature>
<keyword evidence="1 5" id="KW-0963">Cytoplasm</keyword>
<feature type="active site" evidence="5 6">
    <location>
        <position position="159"/>
    </location>
</feature>
<dbReference type="HAMAP" id="MF_00099">
    <property type="entry name" value="CheB_chemtxs"/>
    <property type="match status" value="1"/>
</dbReference>
<feature type="modified residue" description="4-aspartylphosphate" evidence="5 7">
    <location>
        <position position="52"/>
    </location>
</feature>
<comment type="catalytic activity">
    <reaction evidence="4 5">
        <text>[protein]-L-glutamate 5-O-methyl ester + H2O = L-glutamyl-[protein] + methanol + H(+)</text>
        <dbReference type="Rhea" id="RHEA:23236"/>
        <dbReference type="Rhea" id="RHEA-COMP:10208"/>
        <dbReference type="Rhea" id="RHEA-COMP:10311"/>
        <dbReference type="ChEBI" id="CHEBI:15377"/>
        <dbReference type="ChEBI" id="CHEBI:15378"/>
        <dbReference type="ChEBI" id="CHEBI:17790"/>
        <dbReference type="ChEBI" id="CHEBI:29973"/>
        <dbReference type="ChEBI" id="CHEBI:82795"/>
        <dbReference type="EC" id="3.1.1.61"/>
    </reaction>
</comment>
<dbReference type="RefSeq" id="WP_096999518.1">
    <property type="nucleotide sequence ID" value="NZ_OBEI01000001.1"/>
</dbReference>
<comment type="function">
    <text evidence="5">Involved in chemotaxis. Part of a chemotaxis signal transduction system that modulates chemotaxis in response to various stimuli. Catalyzes the demethylation of specific methylglutamate residues introduced into the chemoreceptors (methyl-accepting chemotaxis proteins or MCP) by CheR. Also mediates the irreversible deamidation of specific glutamine residues to glutamic acid.</text>
</comment>
<organism evidence="10 11">
    <name type="scientific">Persephonella hydrogeniphila</name>
    <dbReference type="NCBI Taxonomy" id="198703"/>
    <lineage>
        <taxon>Bacteria</taxon>
        <taxon>Pseudomonadati</taxon>
        <taxon>Aquificota</taxon>
        <taxon>Aquificia</taxon>
        <taxon>Aquificales</taxon>
        <taxon>Hydrogenothermaceae</taxon>
        <taxon>Persephonella</taxon>
    </lineage>
</organism>
<keyword evidence="3 5" id="KW-0378">Hydrolase</keyword>
<dbReference type="EC" id="3.5.1.44" evidence="5"/>
<evidence type="ECO:0000259" key="9">
    <source>
        <dbReference type="PROSITE" id="PS50122"/>
    </source>
</evidence>
<keyword evidence="11" id="KW-1185">Reference proteome</keyword>
<dbReference type="Pfam" id="PF01339">
    <property type="entry name" value="CheB_methylest"/>
    <property type="match status" value="1"/>
</dbReference>
<dbReference type="GO" id="GO:0005737">
    <property type="term" value="C:cytoplasm"/>
    <property type="evidence" value="ECO:0007669"/>
    <property type="project" value="UniProtKB-SubCell"/>
</dbReference>